<dbReference type="EMBL" id="CP130612">
    <property type="protein sequence ID" value="WKW12647.1"/>
    <property type="molecule type" value="Genomic_DNA"/>
</dbReference>
<protein>
    <submittedName>
        <fullName evidence="2">DUF4391 domain-containing protein</fullName>
    </submittedName>
</protein>
<keyword evidence="1" id="KW-0175">Coiled coil</keyword>
<dbReference type="Proteomes" id="UP001229955">
    <property type="component" value="Chromosome"/>
</dbReference>
<feature type="coiled-coil region" evidence="1">
    <location>
        <begin position="201"/>
        <end position="251"/>
    </location>
</feature>
<dbReference type="KEGG" id="pspc:Strain318_001944"/>
<name>A0AA49JVK7_9BACT</name>
<evidence type="ECO:0000256" key="1">
    <source>
        <dbReference type="SAM" id="Coils"/>
    </source>
</evidence>
<evidence type="ECO:0000313" key="2">
    <source>
        <dbReference type="EMBL" id="WKW12647.1"/>
    </source>
</evidence>
<reference evidence="2" key="1">
    <citation type="submission" date="2023-07" db="EMBL/GenBank/DDBJ databases">
        <authorList>
            <person name="Haufschild T."/>
            <person name="Kallscheuer N."/>
            <person name="Hammer J."/>
            <person name="Kohn T."/>
            <person name="Kabuu M."/>
            <person name="Jogler M."/>
            <person name="Wohfarth N."/>
            <person name="Heuer A."/>
            <person name="Rohde M."/>
            <person name="van Teeseling M.C.F."/>
            <person name="Jogler C."/>
        </authorList>
    </citation>
    <scope>NUCLEOTIDE SEQUENCE</scope>
    <source>
        <strain evidence="2">Strain 138</strain>
        <strain evidence="3">Strain 318</strain>
    </source>
</reference>
<proteinExistence type="predicted"/>
<keyword evidence="4" id="KW-1185">Reference proteome</keyword>
<organism evidence="2">
    <name type="scientific">Pseudogemmatithrix spongiicola</name>
    <dbReference type="NCBI Taxonomy" id="3062599"/>
    <lineage>
        <taxon>Bacteria</taxon>
        <taxon>Pseudomonadati</taxon>
        <taxon>Gemmatimonadota</taxon>
        <taxon>Gemmatimonadia</taxon>
        <taxon>Gemmatimonadales</taxon>
        <taxon>Gemmatimonadaceae</taxon>
        <taxon>Pseudogemmatithrix</taxon>
    </lineage>
</organism>
<dbReference type="AlphaFoldDB" id="A0AA49JVK7"/>
<accession>A0AA49JVK7</accession>
<accession>A0AA49Q8A6</accession>
<evidence type="ECO:0000313" key="4">
    <source>
        <dbReference type="Proteomes" id="UP001229955"/>
    </source>
</evidence>
<dbReference type="Pfam" id="PF14335">
    <property type="entry name" value="DUF4391"/>
    <property type="match status" value="1"/>
</dbReference>
<dbReference type="RefSeq" id="WP_367885526.1">
    <property type="nucleotide sequence ID" value="NZ_CP130612.1"/>
</dbReference>
<gene>
    <name evidence="2" type="ORF">Strain138_001945</name>
    <name evidence="3" type="ORF">Strain318_001944</name>
</gene>
<sequence>MTVADTIAALDLPPSARVGRRVPKTLLVEHGAPTAADRRRIIEGVEEVHWVATLKPGTVGVPAFRDDVREYLEIAVLIASLRVGARAGRLVELLHRAIPYPVLLLSDDGGSRALSLAHKRWSMGQERSTVLDGEVVAAHVATTEQADVLSEFRNALSLARQPRSDLYELYQGWMDTLIALLAAQVSGRFAILSEAGERCARREALRAHERYSAEVARLRAAAAKERQVPRQVELNLELKRVEAELAAALARL</sequence>
<dbReference type="InterPro" id="IPR025503">
    <property type="entry name" value="DUF4391"/>
</dbReference>
<evidence type="ECO:0000313" key="3">
    <source>
        <dbReference type="EMBL" id="WKW15554.1"/>
    </source>
</evidence>
<dbReference type="EMBL" id="CP130613">
    <property type="protein sequence ID" value="WKW15554.1"/>
    <property type="molecule type" value="Genomic_DNA"/>
</dbReference>